<keyword evidence="3" id="KW-1185">Reference proteome</keyword>
<dbReference type="PANTHER" id="PTHR43694">
    <property type="entry name" value="RIBONUCLEASE J"/>
    <property type="match status" value="1"/>
</dbReference>
<dbReference type="PANTHER" id="PTHR43694:SF1">
    <property type="entry name" value="RIBONUCLEASE J"/>
    <property type="match status" value="1"/>
</dbReference>
<dbReference type="Pfam" id="PF22505">
    <property type="entry name" value="RNase_J_b_CASP"/>
    <property type="match status" value="1"/>
</dbReference>
<feature type="domain" description="Ribonuclease J beta-CASP" evidence="1">
    <location>
        <begin position="13"/>
        <end position="138"/>
    </location>
</feature>
<name>A0ABU1INM6_9BACL</name>
<evidence type="ECO:0000313" key="3">
    <source>
        <dbReference type="Proteomes" id="UP001185012"/>
    </source>
</evidence>
<dbReference type="InterPro" id="IPR042173">
    <property type="entry name" value="RNase_J_2"/>
</dbReference>
<accession>A0ABU1INM6</accession>
<evidence type="ECO:0000313" key="2">
    <source>
        <dbReference type="EMBL" id="MDR6226343.1"/>
    </source>
</evidence>
<comment type="caution">
    <text evidence="2">The sequence shown here is derived from an EMBL/GenBank/DDBJ whole genome shotgun (WGS) entry which is preliminary data.</text>
</comment>
<gene>
    <name evidence="2" type="ORF">JOE21_002349</name>
</gene>
<dbReference type="InterPro" id="IPR036866">
    <property type="entry name" value="RibonucZ/Hydroxyglut_hydro"/>
</dbReference>
<dbReference type="InterPro" id="IPR055132">
    <property type="entry name" value="RNase_J_b_CASP"/>
</dbReference>
<dbReference type="Proteomes" id="UP001185012">
    <property type="component" value="Unassembled WGS sequence"/>
</dbReference>
<organism evidence="2 3">
    <name type="scientific">Desmospora profundinema</name>
    <dbReference type="NCBI Taxonomy" id="1571184"/>
    <lineage>
        <taxon>Bacteria</taxon>
        <taxon>Bacillati</taxon>
        <taxon>Bacillota</taxon>
        <taxon>Bacilli</taxon>
        <taxon>Bacillales</taxon>
        <taxon>Thermoactinomycetaceae</taxon>
        <taxon>Desmospora</taxon>
    </lineage>
</organism>
<dbReference type="RefSeq" id="WP_309866039.1">
    <property type="nucleotide sequence ID" value="NZ_JAVDQG010000004.1"/>
</dbReference>
<sequence>MAKSIEKLFRKAKGRIFFSTFVSNVYRLQQVVEAAHLYGRKLAILGYSMERALAISETLGHLKIPDHLIIDVKEIHRYKADKVVALCTGSQGEPRSALSRIAAKSHRSVQVQPGDTVILSPAPIPGNTRRIYKTIDRLFRLGADVIHGPKWISMLPVMEANTINR</sequence>
<evidence type="ECO:0000259" key="1">
    <source>
        <dbReference type="Pfam" id="PF22505"/>
    </source>
</evidence>
<dbReference type="SUPFAM" id="SSF56281">
    <property type="entry name" value="Metallo-hydrolase/oxidoreductase"/>
    <property type="match status" value="1"/>
</dbReference>
<dbReference type="EMBL" id="JAVDQG010000004">
    <property type="protein sequence ID" value="MDR6226343.1"/>
    <property type="molecule type" value="Genomic_DNA"/>
</dbReference>
<reference evidence="2 3" key="1">
    <citation type="submission" date="2023-07" db="EMBL/GenBank/DDBJ databases">
        <title>Genomic Encyclopedia of Type Strains, Phase IV (KMG-IV): sequencing the most valuable type-strain genomes for metagenomic binning, comparative biology and taxonomic classification.</title>
        <authorList>
            <person name="Goeker M."/>
        </authorList>
    </citation>
    <scope>NUCLEOTIDE SEQUENCE [LARGE SCALE GENOMIC DNA]</scope>
    <source>
        <strain evidence="2 3">DSM 45903</strain>
    </source>
</reference>
<dbReference type="Gene3D" id="3.40.50.10710">
    <property type="entry name" value="Metallo-hydrolase/oxidoreductase"/>
    <property type="match status" value="1"/>
</dbReference>
<proteinExistence type="predicted"/>
<protein>
    <submittedName>
        <fullName evidence="2">mRNA degradation ribonuclease J1/J2</fullName>
    </submittedName>
</protein>